<name>A0A1Y2FH17_PROLT</name>
<dbReference type="GeneID" id="63785816"/>
<comment type="caution">
    <text evidence="2">The sequence shown here is derived from an EMBL/GenBank/DDBJ whole genome shotgun (WGS) entry which is preliminary data.</text>
</comment>
<keyword evidence="3" id="KW-1185">Reference proteome</keyword>
<dbReference type="RefSeq" id="XP_040725822.1">
    <property type="nucleotide sequence ID" value="XM_040869217.1"/>
</dbReference>
<gene>
    <name evidence="2" type="ORF">BCR37DRAFT_379253</name>
</gene>
<sequence length="213" mass="23974">MRMFKHGGEALAVLLLSMDCAPHVNAGGCQRFLVPYPFADGYNGKMRHDGFSIAKKDSCRVLLYVDDDGLTPMLQPCSFIAHKDSYLCWIVQVTHELEGFIPARAKNRLAEDKSIQVLHYCSQGWEPTGSANFPQNEEMRAGVKAYGESVKSKTHQLSEKDLNRLKNTKGPREPPYVQCAYTSSNKKNDLWWHVACHYLDCSTTEQGDPADED</sequence>
<reference evidence="2 3" key="1">
    <citation type="submission" date="2016-07" db="EMBL/GenBank/DDBJ databases">
        <title>Pervasive Adenine N6-methylation of Active Genes in Fungi.</title>
        <authorList>
            <consortium name="DOE Joint Genome Institute"/>
            <person name="Mondo S.J."/>
            <person name="Dannebaum R.O."/>
            <person name="Kuo R.C."/>
            <person name="Labutti K."/>
            <person name="Haridas S."/>
            <person name="Kuo A."/>
            <person name="Salamov A."/>
            <person name="Ahrendt S.R."/>
            <person name="Lipzen A."/>
            <person name="Sullivan W."/>
            <person name="Andreopoulos W.B."/>
            <person name="Clum A."/>
            <person name="Lindquist E."/>
            <person name="Daum C."/>
            <person name="Ramamoorthy G.K."/>
            <person name="Gryganskyi A."/>
            <person name="Culley D."/>
            <person name="Magnuson J.K."/>
            <person name="James T.Y."/>
            <person name="O'Malley M.A."/>
            <person name="Stajich J.E."/>
            <person name="Spatafora J.W."/>
            <person name="Visel A."/>
            <person name="Grigoriev I.V."/>
        </authorList>
    </citation>
    <scope>NUCLEOTIDE SEQUENCE [LARGE SCALE GENOMIC DNA]</scope>
    <source>
        <strain evidence="2 3">12-1054</strain>
    </source>
</reference>
<protein>
    <submittedName>
        <fullName evidence="2">Uncharacterized protein</fullName>
    </submittedName>
</protein>
<evidence type="ECO:0000313" key="3">
    <source>
        <dbReference type="Proteomes" id="UP000193685"/>
    </source>
</evidence>
<proteinExistence type="predicted"/>
<evidence type="ECO:0000256" key="1">
    <source>
        <dbReference type="SAM" id="SignalP"/>
    </source>
</evidence>
<keyword evidence="1" id="KW-0732">Signal</keyword>
<feature type="signal peptide" evidence="1">
    <location>
        <begin position="1"/>
        <end position="26"/>
    </location>
</feature>
<organism evidence="2 3">
    <name type="scientific">Protomyces lactucae-debilis</name>
    <dbReference type="NCBI Taxonomy" id="2754530"/>
    <lineage>
        <taxon>Eukaryota</taxon>
        <taxon>Fungi</taxon>
        <taxon>Dikarya</taxon>
        <taxon>Ascomycota</taxon>
        <taxon>Taphrinomycotina</taxon>
        <taxon>Taphrinomycetes</taxon>
        <taxon>Taphrinales</taxon>
        <taxon>Protomycetaceae</taxon>
        <taxon>Protomyces</taxon>
    </lineage>
</organism>
<accession>A0A1Y2FH17</accession>
<dbReference type="Proteomes" id="UP000193685">
    <property type="component" value="Unassembled WGS sequence"/>
</dbReference>
<evidence type="ECO:0000313" key="2">
    <source>
        <dbReference type="EMBL" id="ORY83241.1"/>
    </source>
</evidence>
<dbReference type="AlphaFoldDB" id="A0A1Y2FH17"/>
<feature type="chain" id="PRO_5013367914" evidence="1">
    <location>
        <begin position="27"/>
        <end position="213"/>
    </location>
</feature>
<dbReference type="EMBL" id="MCFI01000008">
    <property type="protein sequence ID" value="ORY83241.1"/>
    <property type="molecule type" value="Genomic_DNA"/>
</dbReference>